<organism evidence="9 10">
    <name type="scientific">Photobacterium aphoticum</name>
    <dbReference type="NCBI Taxonomy" id="754436"/>
    <lineage>
        <taxon>Bacteria</taxon>
        <taxon>Pseudomonadati</taxon>
        <taxon>Pseudomonadota</taxon>
        <taxon>Gammaproteobacteria</taxon>
        <taxon>Vibrionales</taxon>
        <taxon>Vibrionaceae</taxon>
        <taxon>Photobacterium</taxon>
    </lineage>
</organism>
<feature type="domain" description="Multidrug resistance protein MdtA-like barrel-sandwich hybrid" evidence="7">
    <location>
        <begin position="43"/>
        <end position="227"/>
    </location>
</feature>
<protein>
    <submittedName>
        <fullName evidence="9">Multidrug transporter</fullName>
    </submittedName>
</protein>
<dbReference type="PATRIC" id="fig|754436.4.peg.89"/>
<dbReference type="OrthoDB" id="8958519at2"/>
<evidence type="ECO:0000313" key="9">
    <source>
        <dbReference type="EMBL" id="KLV03034.1"/>
    </source>
</evidence>
<comment type="subcellular location">
    <subcellularLocation>
        <location evidence="1">Membrane</location>
        <topology evidence="1">Single-pass membrane protein</topology>
    </subcellularLocation>
</comment>
<name>A0A0J1GUC3_9GAMM</name>
<feature type="coiled-coil region" evidence="6">
    <location>
        <begin position="149"/>
        <end position="192"/>
    </location>
</feature>
<dbReference type="Gene3D" id="2.40.30.170">
    <property type="match status" value="1"/>
</dbReference>
<dbReference type="Pfam" id="PF25954">
    <property type="entry name" value="Beta-barrel_RND_2"/>
    <property type="match status" value="1"/>
</dbReference>
<evidence type="ECO:0000256" key="1">
    <source>
        <dbReference type="ARBA" id="ARBA00004167"/>
    </source>
</evidence>
<gene>
    <name evidence="9" type="ORF">ABT58_00405</name>
</gene>
<dbReference type="InterPro" id="IPR050739">
    <property type="entry name" value="MFP"/>
</dbReference>
<proteinExistence type="inferred from homology"/>
<dbReference type="RefSeq" id="WP_047872489.1">
    <property type="nucleotide sequence ID" value="NZ_BMYC01000020.1"/>
</dbReference>
<dbReference type="Pfam" id="PF25917">
    <property type="entry name" value="BSH_RND"/>
    <property type="match status" value="1"/>
</dbReference>
<keyword evidence="4" id="KW-1133">Transmembrane helix</keyword>
<accession>A0A0J1GUC3</accession>
<keyword evidence="10" id="KW-1185">Reference proteome</keyword>
<keyword evidence="3" id="KW-0812">Transmembrane</keyword>
<reference evidence="9 10" key="1">
    <citation type="submission" date="2015-05" db="EMBL/GenBank/DDBJ databases">
        <title>Photobacterium galathea sp. nov.</title>
        <authorList>
            <person name="Machado H."/>
            <person name="Gram L."/>
        </authorList>
    </citation>
    <scope>NUCLEOTIDE SEQUENCE [LARGE SCALE GENOMIC DNA]</scope>
    <source>
        <strain evidence="9 10">DSM 25995</strain>
    </source>
</reference>
<dbReference type="Proteomes" id="UP000036426">
    <property type="component" value="Unassembled WGS sequence"/>
</dbReference>
<evidence type="ECO:0000259" key="7">
    <source>
        <dbReference type="Pfam" id="PF25917"/>
    </source>
</evidence>
<keyword evidence="5" id="KW-0472">Membrane</keyword>
<evidence type="ECO:0000256" key="5">
    <source>
        <dbReference type="ARBA" id="ARBA00023136"/>
    </source>
</evidence>
<dbReference type="PANTHER" id="PTHR30386:SF26">
    <property type="entry name" value="TRANSPORT PROTEIN COMB"/>
    <property type="match status" value="1"/>
</dbReference>
<evidence type="ECO:0000256" key="2">
    <source>
        <dbReference type="ARBA" id="ARBA00009477"/>
    </source>
</evidence>
<dbReference type="SUPFAM" id="SSF111369">
    <property type="entry name" value="HlyD-like secretion proteins"/>
    <property type="match status" value="1"/>
</dbReference>
<evidence type="ECO:0000259" key="8">
    <source>
        <dbReference type="Pfam" id="PF25954"/>
    </source>
</evidence>
<dbReference type="Gene3D" id="2.40.50.100">
    <property type="match status" value="1"/>
</dbReference>
<dbReference type="AlphaFoldDB" id="A0A0J1GUC3"/>
<dbReference type="EMBL" id="LDOV01000001">
    <property type="protein sequence ID" value="KLV03034.1"/>
    <property type="molecule type" value="Genomic_DNA"/>
</dbReference>
<comment type="similarity">
    <text evidence="2">Belongs to the membrane fusion protein (MFP) (TC 8.A.1) family.</text>
</comment>
<dbReference type="InterPro" id="IPR058625">
    <property type="entry name" value="MdtA-like_BSH"/>
</dbReference>
<feature type="domain" description="CusB-like beta-barrel" evidence="8">
    <location>
        <begin position="233"/>
        <end position="268"/>
    </location>
</feature>
<keyword evidence="6" id="KW-0175">Coiled coil</keyword>
<evidence type="ECO:0000256" key="6">
    <source>
        <dbReference type="SAM" id="Coils"/>
    </source>
</evidence>
<evidence type="ECO:0000256" key="3">
    <source>
        <dbReference type="ARBA" id="ARBA00022692"/>
    </source>
</evidence>
<feature type="coiled-coil region" evidence="6">
    <location>
        <begin position="83"/>
        <end position="110"/>
    </location>
</feature>
<comment type="caution">
    <text evidence="9">The sequence shown here is derived from an EMBL/GenBank/DDBJ whole genome shotgun (WGS) entry which is preliminary data.</text>
</comment>
<sequence length="349" mass="38481">MKENIYKYAIYTVLTLTFGFSLFLITADNVSPFTTQATMHRAVANIAPEVSGVVTSVNVKNGENVHKGDVLFTIDPDAYQLAVRQAQAELQQAKEAFAAKRQELNAAEQTFAQRQFEASNAEQKLTRYTALRRKGLSTQQELDDIKLSARVAERAVHVAQADMQRLQAELANEDTNAAIALAEAKLDTAELNLAHTHVIAQTDGTISNLQLQTGTYINQGSVAMFLVSENASWLSADFNEKGVAYLQPGQHVRISFDALPGQVFDGEIINQDRAIFDAANPSNQLSTVSNDNRWIREQQKIRTRIHVDNANPALISGSRASVIVENGNAVLDIVGACWIKLVALFRYIY</sequence>
<dbReference type="InterPro" id="IPR058792">
    <property type="entry name" value="Beta-barrel_RND_2"/>
</dbReference>
<dbReference type="PANTHER" id="PTHR30386">
    <property type="entry name" value="MEMBRANE FUSION SUBUNIT OF EMRAB-TOLC MULTIDRUG EFFLUX PUMP"/>
    <property type="match status" value="1"/>
</dbReference>
<dbReference type="GO" id="GO:0016020">
    <property type="term" value="C:membrane"/>
    <property type="evidence" value="ECO:0007669"/>
    <property type="project" value="UniProtKB-SubCell"/>
</dbReference>
<evidence type="ECO:0000313" key="10">
    <source>
        <dbReference type="Proteomes" id="UP000036426"/>
    </source>
</evidence>
<evidence type="ECO:0000256" key="4">
    <source>
        <dbReference type="ARBA" id="ARBA00022989"/>
    </source>
</evidence>